<accession>A0A0F9Q9X3</accession>
<gene>
    <name evidence="2" type="ORF">LCGC14_0799760</name>
</gene>
<dbReference type="AlphaFoldDB" id="A0A0F9Q9X3"/>
<organism evidence="2">
    <name type="scientific">marine sediment metagenome</name>
    <dbReference type="NCBI Taxonomy" id="412755"/>
    <lineage>
        <taxon>unclassified sequences</taxon>
        <taxon>metagenomes</taxon>
        <taxon>ecological metagenomes</taxon>
    </lineage>
</organism>
<evidence type="ECO:0000313" key="2">
    <source>
        <dbReference type="EMBL" id="KKN33842.1"/>
    </source>
</evidence>
<dbReference type="EMBL" id="LAZR01002147">
    <property type="protein sequence ID" value="KKN33842.1"/>
    <property type="molecule type" value="Genomic_DNA"/>
</dbReference>
<reference evidence="2" key="1">
    <citation type="journal article" date="2015" name="Nature">
        <title>Complex archaea that bridge the gap between prokaryotes and eukaryotes.</title>
        <authorList>
            <person name="Spang A."/>
            <person name="Saw J.H."/>
            <person name="Jorgensen S.L."/>
            <person name="Zaremba-Niedzwiedzka K."/>
            <person name="Martijn J."/>
            <person name="Lind A.E."/>
            <person name="van Eijk R."/>
            <person name="Schleper C."/>
            <person name="Guy L."/>
            <person name="Ettema T.J."/>
        </authorList>
    </citation>
    <scope>NUCLEOTIDE SEQUENCE</scope>
</reference>
<feature type="region of interest" description="Disordered" evidence="1">
    <location>
        <begin position="134"/>
        <end position="162"/>
    </location>
</feature>
<protein>
    <submittedName>
        <fullName evidence="2">Uncharacterized protein</fullName>
    </submittedName>
</protein>
<name>A0A0F9Q9X3_9ZZZZ</name>
<sequence length="199" mass="20764">MTDETETKAPTVEELQAKVSRLTTQVAEDTKAVEAATGNFKSVMKSGDVDKALEAADSRTKAQATLAKSTSQLKTATGAVTSANYAANAENIATIHNQVRDGKLNMGDAFSRLEGLGVTKLTIERSEESGKLVINSAGPTVKRPRSSGGGTGSRGQSLTVDGEEFASASAAMRNFYPDSGPLNRDSIISKLTNAGHEVA</sequence>
<evidence type="ECO:0000256" key="1">
    <source>
        <dbReference type="SAM" id="MobiDB-lite"/>
    </source>
</evidence>
<proteinExistence type="predicted"/>
<comment type="caution">
    <text evidence="2">The sequence shown here is derived from an EMBL/GenBank/DDBJ whole genome shotgun (WGS) entry which is preliminary data.</text>
</comment>